<dbReference type="EC" id="3.6.5.2" evidence="2"/>
<evidence type="ECO:0000256" key="1">
    <source>
        <dbReference type="ARBA" id="ARBA00008344"/>
    </source>
</evidence>
<dbReference type="SMART" id="SM00174">
    <property type="entry name" value="RHO"/>
    <property type="match status" value="1"/>
</dbReference>
<dbReference type="InterPro" id="IPR051065">
    <property type="entry name" value="Ras-related_GTPase"/>
</dbReference>
<evidence type="ECO:0000256" key="2">
    <source>
        <dbReference type="ARBA" id="ARBA00011984"/>
    </source>
</evidence>
<evidence type="ECO:0000256" key="4">
    <source>
        <dbReference type="ARBA" id="ARBA00048098"/>
    </source>
</evidence>
<dbReference type="GO" id="GO:0016787">
    <property type="term" value="F:hydrolase activity"/>
    <property type="evidence" value="ECO:0007669"/>
    <property type="project" value="UniProtKB-KW"/>
</dbReference>
<protein>
    <recommendedName>
        <fullName evidence="2">small monomeric GTPase</fullName>
        <ecNumber evidence="2">3.6.5.2</ecNumber>
    </recommendedName>
</protein>
<dbReference type="SMART" id="SM00175">
    <property type="entry name" value="RAB"/>
    <property type="match status" value="1"/>
</dbReference>
<keyword evidence="7" id="KW-1185">Reference proteome</keyword>
<gene>
    <name evidence="6" type="ORF">BJX66DRAFT_334606</name>
</gene>
<organism evidence="6 7">
    <name type="scientific">Aspergillus keveii</name>
    <dbReference type="NCBI Taxonomy" id="714993"/>
    <lineage>
        <taxon>Eukaryota</taxon>
        <taxon>Fungi</taxon>
        <taxon>Dikarya</taxon>
        <taxon>Ascomycota</taxon>
        <taxon>Pezizomycotina</taxon>
        <taxon>Eurotiomycetes</taxon>
        <taxon>Eurotiomycetidae</taxon>
        <taxon>Eurotiales</taxon>
        <taxon>Aspergillaceae</taxon>
        <taxon>Aspergillus</taxon>
        <taxon>Aspergillus subgen. Nidulantes</taxon>
    </lineage>
</organism>
<evidence type="ECO:0000313" key="6">
    <source>
        <dbReference type="EMBL" id="KAL2797935.1"/>
    </source>
</evidence>
<comment type="caution">
    <text evidence="6">The sequence shown here is derived from an EMBL/GenBank/DDBJ whole genome shotgun (WGS) entry which is preliminary data.</text>
</comment>
<evidence type="ECO:0000313" key="7">
    <source>
        <dbReference type="Proteomes" id="UP001610563"/>
    </source>
</evidence>
<dbReference type="InterPro" id="IPR001806">
    <property type="entry name" value="Small_GTPase"/>
</dbReference>
<evidence type="ECO:0000256" key="5">
    <source>
        <dbReference type="SAM" id="MobiDB-lite"/>
    </source>
</evidence>
<dbReference type="PROSITE" id="PS51419">
    <property type="entry name" value="RAB"/>
    <property type="match status" value="1"/>
</dbReference>
<dbReference type="SUPFAM" id="SSF52540">
    <property type="entry name" value="P-loop containing nucleoside triphosphate hydrolases"/>
    <property type="match status" value="1"/>
</dbReference>
<dbReference type="Proteomes" id="UP001610563">
    <property type="component" value="Unassembled WGS sequence"/>
</dbReference>
<proteinExistence type="inferred from homology"/>
<feature type="region of interest" description="Disordered" evidence="5">
    <location>
        <begin position="78"/>
        <end position="99"/>
    </location>
</feature>
<dbReference type="InterPro" id="IPR027417">
    <property type="entry name" value="P-loop_NTPase"/>
</dbReference>
<dbReference type="EMBL" id="JBFTWV010000016">
    <property type="protein sequence ID" value="KAL2797935.1"/>
    <property type="molecule type" value="Genomic_DNA"/>
</dbReference>
<feature type="compositionally biased region" description="Basic and acidic residues" evidence="5">
    <location>
        <begin position="87"/>
        <end position="99"/>
    </location>
</feature>
<reference evidence="6 7" key="1">
    <citation type="submission" date="2024-07" db="EMBL/GenBank/DDBJ databases">
        <title>Section-level genome sequencing and comparative genomics of Aspergillus sections Usti and Cavernicolus.</title>
        <authorList>
            <consortium name="Lawrence Berkeley National Laboratory"/>
            <person name="Nybo J.L."/>
            <person name="Vesth T.C."/>
            <person name="Theobald S."/>
            <person name="Frisvad J.C."/>
            <person name="Larsen T.O."/>
            <person name="Kjaerboelling I."/>
            <person name="Rothschild-Mancinelli K."/>
            <person name="Lyhne E.K."/>
            <person name="Kogle M.E."/>
            <person name="Barry K."/>
            <person name="Clum A."/>
            <person name="Na H."/>
            <person name="Ledsgaard L."/>
            <person name="Lin J."/>
            <person name="Lipzen A."/>
            <person name="Kuo A."/>
            <person name="Riley R."/>
            <person name="Mondo S."/>
            <person name="Labutti K."/>
            <person name="Haridas S."/>
            <person name="Pangalinan J."/>
            <person name="Salamov A.A."/>
            <person name="Simmons B.A."/>
            <person name="Magnuson J.K."/>
            <person name="Chen J."/>
            <person name="Drula E."/>
            <person name="Henrissat B."/>
            <person name="Wiebenga A."/>
            <person name="Lubbers R.J."/>
            <person name="Gomes A.C."/>
            <person name="Makela M.R."/>
            <person name="Stajich J."/>
            <person name="Grigoriev I.V."/>
            <person name="Mortensen U.H."/>
            <person name="De Vries R.P."/>
            <person name="Baker S.E."/>
            <person name="Andersen M.R."/>
        </authorList>
    </citation>
    <scope>NUCLEOTIDE SEQUENCE [LARGE SCALE GENOMIC DNA]</scope>
    <source>
        <strain evidence="6 7">CBS 209.92</strain>
    </source>
</reference>
<dbReference type="PANTHER" id="PTHR45704">
    <property type="entry name" value="RAS-LIKE FAMILY MEMBER 11"/>
    <property type="match status" value="1"/>
</dbReference>
<dbReference type="Pfam" id="PF00071">
    <property type="entry name" value="Ras"/>
    <property type="match status" value="2"/>
</dbReference>
<dbReference type="PROSITE" id="PS51421">
    <property type="entry name" value="RAS"/>
    <property type="match status" value="1"/>
</dbReference>
<name>A0ABR4GFW6_9EURO</name>
<comment type="similarity">
    <text evidence="1">Belongs to the small GTPase superfamily. Ras family.</text>
</comment>
<comment type="catalytic activity">
    <reaction evidence="4">
        <text>GTP + H2O = GDP + phosphate + H(+)</text>
        <dbReference type="Rhea" id="RHEA:19669"/>
        <dbReference type="ChEBI" id="CHEBI:15377"/>
        <dbReference type="ChEBI" id="CHEBI:15378"/>
        <dbReference type="ChEBI" id="CHEBI:37565"/>
        <dbReference type="ChEBI" id="CHEBI:43474"/>
        <dbReference type="ChEBI" id="CHEBI:58189"/>
        <dbReference type="EC" id="3.6.5.2"/>
    </reaction>
</comment>
<sequence length="246" mass="27472">MRQEAVSAITTKELFGVVVFGWYKVGKTALITKFIDGTFEKDEYRPTLGVAMYFKHGYQYRTRVLEAQQYPVAGVGVMGSSTPKQTQEQELRPDAEPHSSSETVDYIIFEATDTGCTYARRDWVYTRMNVIILTYSITDPFSFQSAGNILARAREHESKAKIFLVGLLADCEDAREVTFGQGEKLAHEFGVGFREVSAFDDPEGVDGLFGEVAGFLVLRDKKVKVEAGSGGGLTVWERMKAFIPWS</sequence>
<accession>A0ABR4GFW6</accession>
<evidence type="ECO:0000256" key="3">
    <source>
        <dbReference type="ARBA" id="ARBA00022801"/>
    </source>
</evidence>
<dbReference type="Gene3D" id="3.40.50.300">
    <property type="entry name" value="P-loop containing nucleotide triphosphate hydrolases"/>
    <property type="match status" value="2"/>
</dbReference>
<dbReference type="SMART" id="SM00173">
    <property type="entry name" value="RAS"/>
    <property type="match status" value="1"/>
</dbReference>
<keyword evidence="3 6" id="KW-0378">Hydrolase</keyword>